<evidence type="ECO:0000256" key="4">
    <source>
        <dbReference type="ARBA" id="ARBA00023125"/>
    </source>
</evidence>
<dbReference type="CDD" id="cd00609">
    <property type="entry name" value="AAT_like"/>
    <property type="match status" value="1"/>
</dbReference>
<gene>
    <name evidence="7" type="primary">yjiR</name>
    <name evidence="7" type="ORF">BTM25_10730</name>
</gene>
<evidence type="ECO:0000256" key="2">
    <source>
        <dbReference type="ARBA" id="ARBA00022898"/>
    </source>
</evidence>
<dbReference type="Gene3D" id="1.10.10.10">
    <property type="entry name" value="Winged helix-like DNA-binding domain superfamily/Winged helix DNA-binding domain"/>
    <property type="match status" value="1"/>
</dbReference>
<dbReference type="RefSeq" id="WP_103561601.1">
    <property type="nucleotide sequence ID" value="NZ_MTBP01000001.1"/>
</dbReference>
<name>A0A2P4UNR1_9ACTN</name>
<keyword evidence="4" id="KW-0238">DNA-binding</keyword>
<dbReference type="PANTHER" id="PTHR46577:SF1">
    <property type="entry name" value="HTH-TYPE TRANSCRIPTIONAL REGULATORY PROTEIN GABR"/>
    <property type="match status" value="1"/>
</dbReference>
<dbReference type="InterPro" id="IPR036390">
    <property type="entry name" value="WH_DNA-bd_sf"/>
</dbReference>
<dbReference type="InterPro" id="IPR015424">
    <property type="entry name" value="PyrdxlP-dep_Trfase"/>
</dbReference>
<proteinExistence type="inferred from homology"/>
<keyword evidence="2" id="KW-0663">Pyridoxal phosphate</keyword>
<dbReference type="Gene3D" id="3.90.1150.10">
    <property type="entry name" value="Aspartate Aminotransferase, domain 1"/>
    <property type="match status" value="1"/>
</dbReference>
<dbReference type="PANTHER" id="PTHR46577">
    <property type="entry name" value="HTH-TYPE TRANSCRIPTIONAL REGULATORY PROTEIN GABR"/>
    <property type="match status" value="1"/>
</dbReference>
<evidence type="ECO:0000256" key="1">
    <source>
        <dbReference type="ARBA" id="ARBA00005384"/>
    </source>
</evidence>
<protein>
    <submittedName>
        <fullName evidence="7">Putative HTH-type transcriptional regulator YjiR</fullName>
    </submittedName>
</protein>
<dbReference type="Pfam" id="PF00155">
    <property type="entry name" value="Aminotran_1_2"/>
    <property type="match status" value="1"/>
</dbReference>
<dbReference type="Gene3D" id="3.40.640.10">
    <property type="entry name" value="Type I PLP-dependent aspartate aminotransferase-like (Major domain)"/>
    <property type="match status" value="1"/>
</dbReference>
<dbReference type="CDD" id="cd07377">
    <property type="entry name" value="WHTH_GntR"/>
    <property type="match status" value="1"/>
</dbReference>
<dbReference type="GO" id="GO:0003677">
    <property type="term" value="F:DNA binding"/>
    <property type="evidence" value="ECO:0007669"/>
    <property type="project" value="UniProtKB-KW"/>
</dbReference>
<dbReference type="InterPro" id="IPR015422">
    <property type="entry name" value="PyrdxlP-dep_Trfase_small"/>
</dbReference>
<evidence type="ECO:0000256" key="3">
    <source>
        <dbReference type="ARBA" id="ARBA00023015"/>
    </source>
</evidence>
<comment type="caution">
    <text evidence="7">The sequence shown here is derived from an EMBL/GenBank/DDBJ whole genome shotgun (WGS) entry which is preliminary data.</text>
</comment>
<feature type="domain" description="HTH gntR-type" evidence="6">
    <location>
        <begin position="1"/>
        <end position="69"/>
    </location>
</feature>
<dbReference type="EMBL" id="MTBP01000001">
    <property type="protein sequence ID" value="POM26669.1"/>
    <property type="molecule type" value="Genomic_DNA"/>
</dbReference>
<accession>A0A2P4UNR1</accession>
<keyword evidence="8" id="KW-1185">Reference proteome</keyword>
<dbReference type="GO" id="GO:0003700">
    <property type="term" value="F:DNA-binding transcription factor activity"/>
    <property type="evidence" value="ECO:0007669"/>
    <property type="project" value="InterPro"/>
</dbReference>
<dbReference type="SMART" id="SM00345">
    <property type="entry name" value="HTH_GNTR"/>
    <property type="match status" value="1"/>
</dbReference>
<dbReference type="Pfam" id="PF00392">
    <property type="entry name" value="GntR"/>
    <property type="match status" value="1"/>
</dbReference>
<sequence length="432" mass="44440">MTDYLRIADALTAEIDAGRIRPGARLPPQRTFARRHRVAPSTAARVYAELARRGRVVGEVGRGTFVRAGTPPADPALAEPAAAPIDLELNVLSVPGQDALLARGLARLTRPDALGAALRPAGAAGTPPARAAVAALWPGLTADGVRFAAGGRQALAAAVSTLVPPGARLAVDEFTYPPLLALAARLRVTVVPVPADEHGLRPDALAAAHHRAPIAAVYVQPTLHNPSGTTMPAHRRAALAATGLPFVEDAVWAFLDPSAPPPLAVHAPDRTILVDGLSKRLTPGLTLGFALAPPPLAEQLGSALRAGAWTASGFALEAATGWLTDGTAATITAAKRTDAARRRARAAAAIPAARGGPHSSFCWWDLPEPWRAETFAAAAARHGIALTPGAAFAARRGATPRAVRVALASPPHDVLARALTVLADLSRTAPPG</sequence>
<dbReference type="InterPro" id="IPR036388">
    <property type="entry name" value="WH-like_DNA-bd_sf"/>
</dbReference>
<evidence type="ECO:0000256" key="5">
    <source>
        <dbReference type="ARBA" id="ARBA00023163"/>
    </source>
</evidence>
<evidence type="ECO:0000313" key="7">
    <source>
        <dbReference type="EMBL" id="POM26669.1"/>
    </source>
</evidence>
<organism evidence="7 8">
    <name type="scientific">Actinomadura rubteroloni</name>
    <dbReference type="NCBI Taxonomy" id="1926885"/>
    <lineage>
        <taxon>Bacteria</taxon>
        <taxon>Bacillati</taxon>
        <taxon>Actinomycetota</taxon>
        <taxon>Actinomycetes</taxon>
        <taxon>Streptosporangiales</taxon>
        <taxon>Thermomonosporaceae</taxon>
        <taxon>Actinomadura</taxon>
    </lineage>
</organism>
<dbReference type="SUPFAM" id="SSF53383">
    <property type="entry name" value="PLP-dependent transferases"/>
    <property type="match status" value="1"/>
</dbReference>
<dbReference type="InterPro" id="IPR051446">
    <property type="entry name" value="HTH_trans_reg/aminotransferase"/>
</dbReference>
<evidence type="ECO:0000313" key="8">
    <source>
        <dbReference type="Proteomes" id="UP000242367"/>
    </source>
</evidence>
<dbReference type="SUPFAM" id="SSF46785">
    <property type="entry name" value="Winged helix' DNA-binding domain"/>
    <property type="match status" value="1"/>
</dbReference>
<dbReference type="InterPro" id="IPR004839">
    <property type="entry name" value="Aminotransferase_I/II_large"/>
</dbReference>
<dbReference type="GO" id="GO:0030170">
    <property type="term" value="F:pyridoxal phosphate binding"/>
    <property type="evidence" value="ECO:0007669"/>
    <property type="project" value="InterPro"/>
</dbReference>
<keyword evidence="3" id="KW-0805">Transcription regulation</keyword>
<dbReference type="Proteomes" id="UP000242367">
    <property type="component" value="Unassembled WGS sequence"/>
</dbReference>
<comment type="similarity">
    <text evidence="1">In the C-terminal section; belongs to the class-I pyridoxal-phosphate-dependent aminotransferase family.</text>
</comment>
<dbReference type="InterPro" id="IPR015421">
    <property type="entry name" value="PyrdxlP-dep_Trfase_major"/>
</dbReference>
<evidence type="ECO:0000259" key="6">
    <source>
        <dbReference type="PROSITE" id="PS50949"/>
    </source>
</evidence>
<dbReference type="AlphaFoldDB" id="A0A2P4UNR1"/>
<dbReference type="InterPro" id="IPR000524">
    <property type="entry name" value="Tscrpt_reg_HTH_GntR"/>
</dbReference>
<dbReference type="PROSITE" id="PS50949">
    <property type="entry name" value="HTH_GNTR"/>
    <property type="match status" value="1"/>
</dbReference>
<reference evidence="7 8" key="1">
    <citation type="journal article" date="2017" name="Chemistry">
        <title>Isolation, Biosynthesis and Chemical Modifications of Rubterolones A-F: Rare Tropolone Alkaloids from Actinomadura sp. 5-2.</title>
        <authorList>
            <person name="Guo H."/>
            <person name="Benndorf R."/>
            <person name="Leichnitz D."/>
            <person name="Klassen J.L."/>
            <person name="Vollmers J."/>
            <person name="Gorls H."/>
            <person name="Steinacker M."/>
            <person name="Weigel C."/>
            <person name="Dahse H.M."/>
            <person name="Kaster A.K."/>
            <person name="de Beer Z.W."/>
            <person name="Poulsen M."/>
            <person name="Beemelmanns C."/>
        </authorList>
    </citation>
    <scope>NUCLEOTIDE SEQUENCE [LARGE SCALE GENOMIC DNA]</scope>
    <source>
        <strain evidence="7 8">5-2</strain>
    </source>
</reference>
<keyword evidence="5" id="KW-0804">Transcription</keyword>